<organism evidence="7 8">
    <name type="scientific">Phytophthora nicotianae P1976</name>
    <dbReference type="NCBI Taxonomy" id="1317066"/>
    <lineage>
        <taxon>Eukaryota</taxon>
        <taxon>Sar</taxon>
        <taxon>Stramenopiles</taxon>
        <taxon>Oomycota</taxon>
        <taxon>Peronosporomycetes</taxon>
        <taxon>Peronosporales</taxon>
        <taxon>Peronosporaceae</taxon>
        <taxon>Phytophthora</taxon>
    </lineage>
</organism>
<evidence type="ECO:0000313" key="8">
    <source>
        <dbReference type="Proteomes" id="UP000028582"/>
    </source>
</evidence>
<evidence type="ECO:0000256" key="4">
    <source>
        <dbReference type="SAM" id="MobiDB-lite"/>
    </source>
</evidence>
<evidence type="ECO:0000256" key="3">
    <source>
        <dbReference type="ARBA" id="ARBA00023157"/>
    </source>
</evidence>
<dbReference type="EMBL" id="ANJA01002345">
    <property type="protein sequence ID" value="ETO70388.1"/>
    <property type="molecule type" value="Genomic_DNA"/>
</dbReference>
<dbReference type="Pfam" id="PF00050">
    <property type="entry name" value="Kazal_1"/>
    <property type="match status" value="1"/>
</dbReference>
<evidence type="ECO:0000256" key="1">
    <source>
        <dbReference type="ARBA" id="ARBA00022690"/>
    </source>
</evidence>
<gene>
    <name evidence="7" type="ORF">F444_13124</name>
</gene>
<evidence type="ECO:0000256" key="5">
    <source>
        <dbReference type="SAM" id="SignalP"/>
    </source>
</evidence>
<comment type="caution">
    <text evidence="7">The sequence shown here is derived from an EMBL/GenBank/DDBJ whole genome shotgun (WGS) entry which is preliminary data.</text>
</comment>
<dbReference type="SMART" id="SM00280">
    <property type="entry name" value="KAZAL"/>
    <property type="match status" value="1"/>
</dbReference>
<accession>A0A080ZUS7</accession>
<feature type="compositionally biased region" description="Polar residues" evidence="4">
    <location>
        <begin position="56"/>
        <end position="69"/>
    </location>
</feature>
<feature type="region of interest" description="Disordered" evidence="4">
    <location>
        <begin position="49"/>
        <end position="69"/>
    </location>
</feature>
<feature type="region of interest" description="Disordered" evidence="4">
    <location>
        <begin position="114"/>
        <end position="142"/>
    </location>
</feature>
<protein>
    <recommendedName>
        <fullName evidence="6">Kazal-like domain-containing protein</fullName>
    </recommendedName>
</protein>
<proteinExistence type="predicted"/>
<dbReference type="PANTHER" id="PTHR10913">
    <property type="entry name" value="FOLLISTATIN-RELATED"/>
    <property type="match status" value="1"/>
</dbReference>
<dbReference type="AlphaFoldDB" id="A0A080ZUS7"/>
<dbReference type="Proteomes" id="UP000028582">
    <property type="component" value="Unassembled WGS sequence"/>
</dbReference>
<keyword evidence="1" id="KW-0646">Protease inhibitor</keyword>
<keyword evidence="5" id="KW-0732">Signal</keyword>
<keyword evidence="3" id="KW-1015">Disulfide bond</keyword>
<reference evidence="7 8" key="1">
    <citation type="submission" date="2013-11" db="EMBL/GenBank/DDBJ databases">
        <title>The Genome Sequence of Phytophthora parasitica P1976.</title>
        <authorList>
            <consortium name="The Broad Institute Genomics Platform"/>
            <person name="Russ C."/>
            <person name="Tyler B."/>
            <person name="Panabieres F."/>
            <person name="Shan W."/>
            <person name="Tripathy S."/>
            <person name="Grunwald N."/>
            <person name="Machado M."/>
            <person name="Johnson C.S."/>
            <person name="Walker B."/>
            <person name="Young S."/>
            <person name="Zeng Q."/>
            <person name="Gargeya S."/>
            <person name="Fitzgerald M."/>
            <person name="Haas B."/>
            <person name="Abouelleil A."/>
            <person name="Allen A.W."/>
            <person name="Alvarado L."/>
            <person name="Arachchi H.M."/>
            <person name="Berlin A.M."/>
            <person name="Chapman S.B."/>
            <person name="Gainer-Dewar J."/>
            <person name="Goldberg J."/>
            <person name="Griggs A."/>
            <person name="Gujja S."/>
            <person name="Hansen M."/>
            <person name="Howarth C."/>
            <person name="Imamovic A."/>
            <person name="Ireland A."/>
            <person name="Larimer J."/>
            <person name="McCowan C."/>
            <person name="Murphy C."/>
            <person name="Pearson M."/>
            <person name="Poon T.W."/>
            <person name="Priest M."/>
            <person name="Roberts A."/>
            <person name="Saif S."/>
            <person name="Shea T."/>
            <person name="Sisk P."/>
            <person name="Sykes S."/>
            <person name="Wortman J."/>
            <person name="Nusbaum C."/>
            <person name="Birren B."/>
        </authorList>
    </citation>
    <scope>NUCLEOTIDE SEQUENCE [LARGE SCALE GENOMIC DNA]</scope>
    <source>
        <strain evidence="7 8">P1976</strain>
    </source>
</reference>
<evidence type="ECO:0000313" key="7">
    <source>
        <dbReference type="EMBL" id="ETO70388.1"/>
    </source>
</evidence>
<dbReference type="CDD" id="cd00104">
    <property type="entry name" value="KAZAL_FS"/>
    <property type="match status" value="1"/>
</dbReference>
<dbReference type="Gene3D" id="3.30.60.30">
    <property type="match status" value="1"/>
</dbReference>
<dbReference type="InterPro" id="IPR002350">
    <property type="entry name" value="Kazal_dom"/>
</dbReference>
<feature type="domain" description="Kazal-like" evidence="6">
    <location>
        <begin position="228"/>
        <end position="281"/>
    </location>
</feature>
<dbReference type="PANTHER" id="PTHR10913:SF45">
    <property type="entry name" value="FOLLISTATIN, ISOFORM A-RELATED"/>
    <property type="match status" value="1"/>
</dbReference>
<evidence type="ECO:0000259" key="6">
    <source>
        <dbReference type="PROSITE" id="PS51465"/>
    </source>
</evidence>
<dbReference type="PROSITE" id="PS51465">
    <property type="entry name" value="KAZAL_2"/>
    <property type="match status" value="1"/>
</dbReference>
<dbReference type="InterPro" id="IPR050653">
    <property type="entry name" value="Prot_Inhib_GrowthFact_Antg"/>
</dbReference>
<evidence type="ECO:0000256" key="2">
    <source>
        <dbReference type="ARBA" id="ARBA00022900"/>
    </source>
</evidence>
<dbReference type="SUPFAM" id="SSF100895">
    <property type="entry name" value="Kazal-type serine protease inhibitors"/>
    <property type="match status" value="1"/>
</dbReference>
<name>A0A080ZUS7_PHYNI</name>
<feature type="signal peptide" evidence="5">
    <location>
        <begin position="1"/>
        <end position="19"/>
    </location>
</feature>
<feature type="chain" id="PRO_5001753466" description="Kazal-like domain-containing protein" evidence="5">
    <location>
        <begin position="20"/>
        <end position="289"/>
    </location>
</feature>
<sequence>MKFAAGVVLAAVAVSAVSADPANNADPATITGVDTAVLRGSNPNIKRALQDLPGSQPASGSGSYYETLTPQPVDPNYKLQEGPGIQLMPGMPGYAAAKEKFEEYLKSIGASSISGNGRKLETADSSNTLTVDPKTMPTQDPKFLVGPGPQVPGDNDPKLKQAMKSLEGSVASSGRNNEYTTFHPYTVDPNYKFQEGPGIQLMPGMPGYKEGQKALEEYLKKEGATSSGSGASKCAQICPDEYKPVCGTDGVTYSNSCFLGIASCKNPNNGITKASDGPCPQPTTQPPQN</sequence>
<dbReference type="InterPro" id="IPR036058">
    <property type="entry name" value="Kazal_dom_sf"/>
</dbReference>
<dbReference type="GO" id="GO:0005576">
    <property type="term" value="C:extracellular region"/>
    <property type="evidence" value="ECO:0007669"/>
    <property type="project" value="TreeGrafter"/>
</dbReference>
<keyword evidence="2" id="KW-0722">Serine protease inhibitor</keyword>